<dbReference type="Gene3D" id="1.10.10.10">
    <property type="entry name" value="Winged helix-like DNA-binding domain superfamily/Winged helix DNA-binding domain"/>
    <property type="match status" value="1"/>
</dbReference>
<feature type="domain" description="HTH arsR-type" evidence="4">
    <location>
        <begin position="1"/>
        <end position="95"/>
    </location>
</feature>
<evidence type="ECO:0000259" key="4">
    <source>
        <dbReference type="PROSITE" id="PS50987"/>
    </source>
</evidence>
<dbReference type="AlphaFoldDB" id="A0A1C3Z943"/>
<proteinExistence type="predicted"/>
<organism evidence="5 6">
    <name type="scientific">Weissella bombi</name>
    <dbReference type="NCBI Taxonomy" id="1505725"/>
    <lineage>
        <taxon>Bacteria</taxon>
        <taxon>Bacillati</taxon>
        <taxon>Bacillota</taxon>
        <taxon>Bacilli</taxon>
        <taxon>Lactobacillales</taxon>
        <taxon>Lactobacillaceae</taxon>
        <taxon>Weissella</taxon>
    </lineage>
</organism>
<dbReference type="PANTHER" id="PTHR33154">
    <property type="entry name" value="TRANSCRIPTIONAL REGULATOR, ARSR FAMILY"/>
    <property type="match status" value="1"/>
</dbReference>
<dbReference type="InterPro" id="IPR001845">
    <property type="entry name" value="HTH_ArsR_DNA-bd_dom"/>
</dbReference>
<evidence type="ECO:0000313" key="6">
    <source>
        <dbReference type="Proteomes" id="UP000199268"/>
    </source>
</evidence>
<keyword evidence="6" id="KW-1185">Reference proteome</keyword>
<dbReference type="InterPro" id="IPR011991">
    <property type="entry name" value="ArsR-like_HTH"/>
</dbReference>
<gene>
    <name evidence="5" type="ORF">GA0061074_101375</name>
</gene>
<accession>A0A1C3Z943</accession>
<dbReference type="Proteomes" id="UP000199268">
    <property type="component" value="Unassembled WGS sequence"/>
</dbReference>
<keyword evidence="2" id="KW-0238">DNA-binding</keyword>
<evidence type="ECO:0000256" key="3">
    <source>
        <dbReference type="ARBA" id="ARBA00023163"/>
    </source>
</evidence>
<dbReference type="RefSeq" id="WP_092461400.1">
    <property type="nucleotide sequence ID" value="NZ_BJEE01000002.1"/>
</dbReference>
<dbReference type="OrthoDB" id="9781958at2"/>
<evidence type="ECO:0000256" key="1">
    <source>
        <dbReference type="ARBA" id="ARBA00023015"/>
    </source>
</evidence>
<sequence length="299" mass="33422">MDLDISDESVPVFRALASPVRVKIIQLLSKDKLNVSQLSKALGISSTITIAHLNKLEEAHLIQSEKKGNQRVSTLTIDTINVNFPTKLYIPFKNLDIDIPIGQYTSYDVAPTCGLADSKGFIGKLDQPGYFMDPKRYQAGMLWFGQGFVEYQIPNYLQKNQALEMLELSLELSSEFPFSNNNWKSDITISLDGHELGTWTSPGDFSDTRGRYTPKWLDEDMNQYGILKSLRISNHGSTIDGKSSSDTTIDMIDTSKSSWILRIAVKDDAENVGGCTIFGHKFGNHDQGIKTTIYYSDQA</sequence>
<dbReference type="CDD" id="cd00090">
    <property type="entry name" value="HTH_ARSR"/>
    <property type="match status" value="1"/>
</dbReference>
<evidence type="ECO:0000313" key="5">
    <source>
        <dbReference type="EMBL" id="SCB78899.1"/>
    </source>
</evidence>
<dbReference type="SMART" id="SM00418">
    <property type="entry name" value="HTH_ARSR"/>
    <property type="match status" value="1"/>
</dbReference>
<reference evidence="6" key="1">
    <citation type="submission" date="2016-08" db="EMBL/GenBank/DDBJ databases">
        <authorList>
            <person name="Varghese N."/>
            <person name="Submissions Spin"/>
        </authorList>
    </citation>
    <scope>NUCLEOTIDE SEQUENCE [LARGE SCALE GENOMIC DNA]</scope>
    <source>
        <strain evidence="6">R-53094</strain>
    </source>
</reference>
<keyword evidence="3" id="KW-0804">Transcription</keyword>
<dbReference type="EMBL" id="FMAO01000001">
    <property type="protein sequence ID" value="SCB78899.1"/>
    <property type="molecule type" value="Genomic_DNA"/>
</dbReference>
<dbReference type="InterPro" id="IPR036388">
    <property type="entry name" value="WH-like_DNA-bd_sf"/>
</dbReference>
<dbReference type="PANTHER" id="PTHR33154:SF33">
    <property type="entry name" value="TRANSCRIPTIONAL REPRESSOR SDPR"/>
    <property type="match status" value="1"/>
</dbReference>
<name>A0A1C3Z943_9LACO</name>
<dbReference type="STRING" id="1505725.GA0061074_101375"/>
<dbReference type="SUPFAM" id="SSF46785">
    <property type="entry name" value="Winged helix' DNA-binding domain"/>
    <property type="match status" value="1"/>
</dbReference>
<keyword evidence="1" id="KW-0805">Transcription regulation</keyword>
<dbReference type="InterPro" id="IPR036390">
    <property type="entry name" value="WH_DNA-bd_sf"/>
</dbReference>
<dbReference type="PROSITE" id="PS50987">
    <property type="entry name" value="HTH_ARSR_2"/>
    <property type="match status" value="1"/>
</dbReference>
<dbReference type="InterPro" id="IPR051081">
    <property type="entry name" value="HTH_MetalResp_TranReg"/>
</dbReference>
<dbReference type="GO" id="GO:0003677">
    <property type="term" value="F:DNA binding"/>
    <property type="evidence" value="ECO:0007669"/>
    <property type="project" value="UniProtKB-KW"/>
</dbReference>
<dbReference type="NCBIfam" id="NF033788">
    <property type="entry name" value="HTH_metalloreg"/>
    <property type="match status" value="1"/>
</dbReference>
<dbReference type="GO" id="GO:0003700">
    <property type="term" value="F:DNA-binding transcription factor activity"/>
    <property type="evidence" value="ECO:0007669"/>
    <property type="project" value="InterPro"/>
</dbReference>
<dbReference type="Pfam" id="PF01022">
    <property type="entry name" value="HTH_5"/>
    <property type="match status" value="1"/>
</dbReference>
<protein>
    <submittedName>
        <fullName evidence="5">Predicted transcriptional regulator</fullName>
    </submittedName>
</protein>
<evidence type="ECO:0000256" key="2">
    <source>
        <dbReference type="ARBA" id="ARBA00023125"/>
    </source>
</evidence>